<evidence type="ECO:0000313" key="4">
    <source>
        <dbReference type="Proteomes" id="UP000695023"/>
    </source>
</evidence>
<feature type="compositionally biased region" description="Polar residues" evidence="3">
    <location>
        <begin position="2163"/>
        <end position="2172"/>
    </location>
</feature>
<evidence type="ECO:0000256" key="1">
    <source>
        <dbReference type="ARBA" id="ARBA00004123"/>
    </source>
</evidence>
<dbReference type="Proteomes" id="UP000695023">
    <property type="component" value="Unplaced"/>
</dbReference>
<gene>
    <name evidence="5" type="primary">prx</name>
</gene>
<feature type="compositionally biased region" description="Low complexity" evidence="3">
    <location>
        <begin position="1996"/>
        <end position="2007"/>
    </location>
</feature>
<dbReference type="GO" id="GO:0005737">
    <property type="term" value="C:cytoplasm"/>
    <property type="evidence" value="ECO:0007669"/>
    <property type="project" value="TreeGrafter"/>
</dbReference>
<dbReference type="GO" id="GO:0005634">
    <property type="term" value="C:nucleus"/>
    <property type="evidence" value="ECO:0007669"/>
    <property type="project" value="UniProtKB-SubCell"/>
</dbReference>
<feature type="region of interest" description="Disordered" evidence="3">
    <location>
        <begin position="2161"/>
        <end position="2183"/>
    </location>
</feature>
<dbReference type="GeneID" id="102204718"/>
<evidence type="ECO:0000256" key="3">
    <source>
        <dbReference type="SAM" id="MobiDB-lite"/>
    </source>
</evidence>
<reference evidence="5" key="1">
    <citation type="submission" date="2025-08" db="UniProtKB">
        <authorList>
            <consortium name="RefSeq"/>
        </authorList>
    </citation>
    <scope>IDENTIFICATION</scope>
</reference>
<sequence length="2253" mass="240351">MPASDISVADIDLELDSGRRIPDEVEGTFKGPKISMPKVDISLPKMGSSVDTECPEVEGKFSLPSVELSLPKVQSDSGDVHMDYYVGGDGKFKMPDFDISQPGEVNIRGQGVEGEFKLPKVDLILPKGKAGVTDVEGEGNFHLPPSEMQIPSVDISLEKGRAKGKIEMEAPSAKGRFKMPSLDVRLPKMGTSETEANLHGSDIKGGKIELPSIDVSLSKDKGGAETDGKGSNFKMPSCNISLPKLKPSEKEVVLEGSEVKGGKLSMPTVDISPPKIKLPDPDIKLERPELPGVDFSLSKPNIEANVELSGSGGGKFQLPTFDISLPKVPTKEGEFDIESKAKGGAKFNVLDFSLPVMKSPEGEVKIESPEVKGRKFQMPSLDVSLPKMKMPEGNLVLEGPSLDISPPKGKAKGKAEGDIQVKSKGEPFQIPSVDVSLPQIKSKQGDTNVEGPEITFEGNGKGGKFNLPSVDIDLPVVKMPTVDISLPKGKEEGEVDTGIDINTEGPECRGGKITLPKFDISLPKVNFPEGDVKLKGPETKGRKIEMPDIDISLPKGKVGGEIEGHTGKSNKFNMPSINISLPKIKSKRPHIDTEGPQGKGGKPNMPSIDLSAPNIKSQDVDVALEGPDVKGGKIKIPSVDVSLPKGKVEGSLDVEGPEMKRSKFKMPKFDVSLPKVSLPEGGVKIKGPDTKGGTTEIPEIDISLPKAKAHGEIDGHAEKGGRFHMPSVSLPKIKATGPQFNIEGACPGFEILLPEGKAEVDLNIEGPGNKGRKFTMPKVDISLPKMNFPEGDIKVEGPNVKGEKVTVPEGTVEGDINIEGLSEKGRFDIPKVEVDKKGGGFHMPSLDINLPKFDLDLSLPSGVKAKGFKVDTLSPDASGDLEMSGLTGGLNPAKLEVKNEDIETGGLEGPGASLKLPTVKLPTVDISAPKMDLNFGLTKPKGDDVEVELLKAEGGRPSSGGSFDLPVFLKVPSFTLPRFGGKTKSCNLEIPVPKGDTSLSSPHVEGEIRAPSVEFDGGGKVKVKKPKIKLPSFGMSKKAADVSVSCPDVDVKGKKGKIDIHQPDINVDNSDDMSKYKMKFPKLKISSPKSELPEEKVEAKLDADVEAKGGFHAPDVSLKLPKFSIPGFVSKEKDLGKPSGDLEAKTKVKMPSVELSLPAAKTPETEVLLPKAEVDVTEADIRGYEGNLKIPKMPTIDVSLPKLDLDVSLPRGKSPKIEGPDLELKGGDGKFKRPHFNMPALDISLPKAKTDSPDLEMKETTEGKLKMPNIDISLPKGKLKGTEAEIEVDGQGEAKVKTPYLKMPNADVSLPKGHIEGPEIEIQGEGGKFKMPHLSMPSVDISLPKGKIGGPDVEVEGHGQGKFKMPHWKKPDVDISLTKGQIEGPEVELKGEGGKFKIPHLSMPSVDISLPSGKTGDAETETEGNERAKFKTPQMKMPSVDISAPKGKIEGADIEMNVDVSLPKVKVESPGVRDVEIKGEAGKFKMPHINMPSVDISLPKGKTEGAEIELEGGAGGGIRMPQVKMPGFNVSLPKGKAGKIKGEIEIEGDGSKMPHMTVPSVNISLPTGETEGANAAIKGEGGIFRMPKVDISLPKGKPSVRGPEADIRGDRGEFKMPNVGISLPKGKVNIDTPAEKMETEGGIIKLPDIKMPKVDISLPKGKSKGSEVSVVEMKVTSSDIKVPEGEILLPMAKTTEAEINLPSGKADLDTGVLGEADLHFEGEHKGLKLKVPTIDIKGPKGGLELDTGLHKGEGKKDRKKVDLPDLDVTTETSSKVKGPKVKGTKFKIGMPKKKNGGERFEYFEVETQNGHKGDKNRVNHPVPEVTLPSVSLKTEVKGEGGSSSPHAGIRVPKIPDIEFDIGSSQDGDNSKTEKGKKIKIPKFGVPLPSLSSPEESVNVHGPEIQYEGPKMPKVKKAVFVLVDTPPTNEPATSTSPLKGEAMAEAETETVKVKMPKIKKKPSFGKSKEKSAAASAEKEGAEEEKSKGGRIKMPKVSFSSGKSASFGGDTVKREGSSSSLNGESPHKGSKEEKVAFSGKIKLPKVEFTSLYGKTGARGADMETSGELGKHSSPEEVQSSTMLPGGFTEEPLKDLVSSRARTEMLDRDSSESPSGFATEFTSTKFQAWSKVESKSRESEERESSSWFKVPKVTLKPHATGFLQITPESSPQAQQKGEVGGEADVSGSFCLHTSGLDFTTSQMTEEHQISSSEEGTVTMVTKTTRITHLAETRTDESSTTTATTKTTTAAHQVSKY</sequence>
<feature type="compositionally biased region" description="Low complexity" evidence="3">
    <location>
        <begin position="2234"/>
        <end position="2247"/>
    </location>
</feature>
<feature type="region of interest" description="Disordered" evidence="3">
    <location>
        <begin position="1882"/>
        <end position="1908"/>
    </location>
</feature>
<feature type="region of interest" description="Disordered" evidence="3">
    <location>
        <begin position="1924"/>
        <end position="2034"/>
    </location>
</feature>
<feature type="region of interest" description="Disordered" evidence="3">
    <location>
        <begin position="1594"/>
        <end position="1613"/>
    </location>
</feature>
<dbReference type="GO" id="GO:0032287">
    <property type="term" value="P:peripheral nervous system myelin maintenance"/>
    <property type="evidence" value="ECO:0007669"/>
    <property type="project" value="TreeGrafter"/>
</dbReference>
<keyword evidence="4" id="KW-1185">Reference proteome</keyword>
<dbReference type="CTD" id="57716"/>
<name>A0A9Y6JG46_9CICH</name>
<feature type="region of interest" description="Disordered" evidence="3">
    <location>
        <begin position="1396"/>
        <end position="1426"/>
    </location>
</feature>
<organism evidence="4 5">
    <name type="scientific">Pundamilia nyererei</name>
    <dbReference type="NCBI Taxonomy" id="303518"/>
    <lineage>
        <taxon>Eukaryota</taxon>
        <taxon>Metazoa</taxon>
        <taxon>Chordata</taxon>
        <taxon>Craniata</taxon>
        <taxon>Vertebrata</taxon>
        <taxon>Euteleostomi</taxon>
        <taxon>Actinopterygii</taxon>
        <taxon>Neopterygii</taxon>
        <taxon>Teleostei</taxon>
        <taxon>Neoteleostei</taxon>
        <taxon>Acanthomorphata</taxon>
        <taxon>Ovalentaria</taxon>
        <taxon>Cichlomorphae</taxon>
        <taxon>Cichliformes</taxon>
        <taxon>Cichlidae</taxon>
        <taxon>African cichlids</taxon>
        <taxon>Pseudocrenilabrinae</taxon>
        <taxon>Haplochromini</taxon>
        <taxon>Pundamilia</taxon>
    </lineage>
</organism>
<dbReference type="RefSeq" id="XP_013769268.1">
    <property type="nucleotide sequence ID" value="XM_013913814.1"/>
</dbReference>
<protein>
    <submittedName>
        <fullName evidence="5">Neuroblast differentiation-associated protein AHNAK isoform X1</fullName>
    </submittedName>
</protein>
<proteinExistence type="predicted"/>
<evidence type="ECO:0000256" key="2">
    <source>
        <dbReference type="ARBA" id="ARBA00023242"/>
    </source>
</evidence>
<feature type="compositionally biased region" description="Basic residues" evidence="3">
    <location>
        <begin position="1953"/>
        <end position="1962"/>
    </location>
</feature>
<feature type="compositionally biased region" description="Basic and acidic residues" evidence="3">
    <location>
        <begin position="1965"/>
        <end position="1986"/>
    </location>
</feature>
<accession>A0A9Y6JG46</accession>
<comment type="subcellular location">
    <subcellularLocation>
        <location evidence="1">Nucleus</location>
    </subcellularLocation>
</comment>
<feature type="compositionally biased region" description="Basic and acidic residues" evidence="3">
    <location>
        <begin position="1603"/>
        <end position="1613"/>
    </location>
</feature>
<dbReference type="GO" id="GO:0043484">
    <property type="term" value="P:regulation of RNA splicing"/>
    <property type="evidence" value="ECO:0007669"/>
    <property type="project" value="TreeGrafter"/>
</dbReference>
<feature type="region of interest" description="Disordered" evidence="3">
    <location>
        <begin position="264"/>
        <end position="283"/>
    </location>
</feature>
<feature type="region of interest" description="Disordered" evidence="3">
    <location>
        <begin position="442"/>
        <end position="462"/>
    </location>
</feature>
<dbReference type="PANTHER" id="PTHR23348:SF42">
    <property type="entry name" value="PERIAXIN"/>
    <property type="match status" value="1"/>
</dbReference>
<feature type="compositionally biased region" description="Basic and acidic residues" evidence="3">
    <location>
        <begin position="2023"/>
        <end position="2033"/>
    </location>
</feature>
<keyword evidence="2" id="KW-0539">Nucleus</keyword>
<feature type="compositionally biased region" description="Polar residues" evidence="3">
    <location>
        <begin position="2109"/>
        <end position="2124"/>
    </location>
</feature>
<feature type="region of interest" description="Disordered" evidence="3">
    <location>
        <begin position="2050"/>
        <end position="2145"/>
    </location>
</feature>
<feature type="compositionally biased region" description="Basic and acidic residues" evidence="3">
    <location>
        <begin position="2129"/>
        <end position="2141"/>
    </location>
</feature>
<dbReference type="InterPro" id="IPR052082">
    <property type="entry name" value="Myelin_sheath_structural"/>
</dbReference>
<evidence type="ECO:0000313" key="5">
    <source>
        <dbReference type="RefSeq" id="XP_013769268.1"/>
    </source>
</evidence>
<feature type="region of interest" description="Disordered" evidence="3">
    <location>
        <begin position="2228"/>
        <end position="2253"/>
    </location>
</feature>
<feature type="compositionally biased region" description="Basic and acidic residues" evidence="3">
    <location>
        <begin position="2098"/>
        <end position="2108"/>
    </location>
</feature>
<feature type="compositionally biased region" description="Low complexity" evidence="3">
    <location>
        <begin position="1886"/>
        <end position="1896"/>
    </location>
</feature>
<feature type="compositionally biased region" description="Polar residues" evidence="3">
    <location>
        <begin position="1925"/>
        <end position="1936"/>
    </location>
</feature>
<feature type="region of interest" description="Disordered" evidence="3">
    <location>
        <begin position="398"/>
        <end position="418"/>
    </location>
</feature>
<feature type="region of interest" description="Disordered" evidence="3">
    <location>
        <begin position="1770"/>
        <end position="1790"/>
    </location>
</feature>
<dbReference type="PANTHER" id="PTHR23348">
    <property type="entry name" value="PERIAXIN/AHNAK"/>
    <property type="match status" value="1"/>
</dbReference>
<feature type="compositionally biased region" description="Basic residues" evidence="3">
    <location>
        <begin position="1777"/>
        <end position="1790"/>
    </location>
</feature>